<keyword evidence="2" id="KW-1185">Reference proteome</keyword>
<proteinExistence type="predicted"/>
<dbReference type="Proteomes" id="UP000297527">
    <property type="component" value="Unassembled WGS sequence"/>
</dbReference>
<gene>
    <name evidence="1" type="ORF">BCON_0051g00420</name>
</gene>
<sequence>MSGYFDSATDSTATTYFATTTKHQSKDRYIVHNAISAMMNNRGYEALHELRYLKFGRAWA</sequence>
<evidence type="ECO:0000313" key="1">
    <source>
        <dbReference type="EMBL" id="TGO58802.1"/>
    </source>
</evidence>
<reference evidence="1 2" key="1">
    <citation type="submission" date="2017-12" db="EMBL/GenBank/DDBJ databases">
        <title>Comparative genomics of Botrytis spp.</title>
        <authorList>
            <person name="Valero-Jimenez C.A."/>
            <person name="Tapia P."/>
            <person name="Veloso J."/>
            <person name="Silva-Moreno E."/>
            <person name="Staats M."/>
            <person name="Valdes J.H."/>
            <person name="Van Kan J.A.L."/>
        </authorList>
    </citation>
    <scope>NUCLEOTIDE SEQUENCE [LARGE SCALE GENOMIC DNA]</scope>
    <source>
        <strain evidence="1 2">MUCL11595</strain>
    </source>
</reference>
<organism evidence="1 2">
    <name type="scientific">Botryotinia convoluta</name>
    <dbReference type="NCBI Taxonomy" id="54673"/>
    <lineage>
        <taxon>Eukaryota</taxon>
        <taxon>Fungi</taxon>
        <taxon>Dikarya</taxon>
        <taxon>Ascomycota</taxon>
        <taxon>Pezizomycotina</taxon>
        <taxon>Leotiomycetes</taxon>
        <taxon>Helotiales</taxon>
        <taxon>Sclerotiniaceae</taxon>
        <taxon>Botryotinia</taxon>
    </lineage>
</organism>
<dbReference type="AlphaFoldDB" id="A0A4Z1IGU1"/>
<dbReference type="EMBL" id="PQXN01000051">
    <property type="protein sequence ID" value="TGO58802.1"/>
    <property type="molecule type" value="Genomic_DNA"/>
</dbReference>
<comment type="caution">
    <text evidence="1">The sequence shown here is derived from an EMBL/GenBank/DDBJ whole genome shotgun (WGS) entry which is preliminary data.</text>
</comment>
<name>A0A4Z1IGU1_9HELO</name>
<accession>A0A4Z1IGU1</accession>
<evidence type="ECO:0000313" key="2">
    <source>
        <dbReference type="Proteomes" id="UP000297527"/>
    </source>
</evidence>
<protein>
    <submittedName>
        <fullName evidence="1">Uncharacterized protein</fullName>
    </submittedName>
</protein>